<dbReference type="FunCoup" id="A0A482WMU1">
    <property type="interactions" value="742"/>
</dbReference>
<sequence>MYWTVYMESGPKRVNHAAVAIGDLIYSFGGYCTGRNYKVKTPMDVHILNTVTLKWKSLPLPKPGDPQYKVGPYKRYGHTAVYWNGKAYIWGGRNDEYVDNILYCFDPETYEWTQIETGCYIPSARDGHSACVIKSQMFVFGGFDEAIDHYSDELCVLNFNTMQWQRVKTKGKPPSYRDFHTATAVNDRMYVFGGRGDQRIGGSESYSQNIHYLDTTDFCWYKPDTSGDIPIGRRSHSAFFYGDHIFIFGGFNSLTCEHFNDLYKFCVKTHYWQKVTTRGLTPSRRRRQACIVIGDCVYMFGGTSPVERRRSLVDEEFYELVDQSPRYVLEFVPSLKTLGIISAIEYHGAKSLLTFPLPNEIKLEIELLSRYSRTIEKYKTN</sequence>
<reference evidence="1 2" key="1">
    <citation type="journal article" date="2017" name="Gigascience">
        <title>Genome sequence of the small brown planthopper, Laodelphax striatellus.</title>
        <authorList>
            <person name="Zhu J."/>
            <person name="Jiang F."/>
            <person name="Wang X."/>
            <person name="Yang P."/>
            <person name="Bao Y."/>
            <person name="Zhao W."/>
            <person name="Wang W."/>
            <person name="Lu H."/>
            <person name="Wang Q."/>
            <person name="Cui N."/>
            <person name="Li J."/>
            <person name="Chen X."/>
            <person name="Luo L."/>
            <person name="Yu J."/>
            <person name="Kang L."/>
            <person name="Cui F."/>
        </authorList>
    </citation>
    <scope>NUCLEOTIDE SEQUENCE [LARGE SCALE GENOMIC DNA]</scope>
    <source>
        <strain evidence="1">Lst14</strain>
    </source>
</reference>
<dbReference type="STRING" id="195883.A0A482WMU1"/>
<dbReference type="Proteomes" id="UP000291343">
    <property type="component" value="Unassembled WGS sequence"/>
</dbReference>
<accession>A0A482WMU1</accession>
<dbReference type="PANTHER" id="PTHR46461:SF1">
    <property type="entry name" value="KELCH DOMAIN-CONTAINING PROTEIN 3"/>
    <property type="match status" value="1"/>
</dbReference>
<organism evidence="1 2">
    <name type="scientific">Laodelphax striatellus</name>
    <name type="common">Small brown planthopper</name>
    <name type="synonym">Delphax striatella</name>
    <dbReference type="NCBI Taxonomy" id="195883"/>
    <lineage>
        <taxon>Eukaryota</taxon>
        <taxon>Metazoa</taxon>
        <taxon>Ecdysozoa</taxon>
        <taxon>Arthropoda</taxon>
        <taxon>Hexapoda</taxon>
        <taxon>Insecta</taxon>
        <taxon>Pterygota</taxon>
        <taxon>Neoptera</taxon>
        <taxon>Paraneoptera</taxon>
        <taxon>Hemiptera</taxon>
        <taxon>Auchenorrhyncha</taxon>
        <taxon>Fulgoroidea</taxon>
        <taxon>Delphacidae</taxon>
        <taxon>Criomorphinae</taxon>
        <taxon>Laodelphax</taxon>
    </lineage>
</organism>
<evidence type="ECO:0000313" key="2">
    <source>
        <dbReference type="Proteomes" id="UP000291343"/>
    </source>
</evidence>
<dbReference type="InterPro" id="IPR011498">
    <property type="entry name" value="Kelch_2"/>
</dbReference>
<comment type="caution">
    <text evidence="1">The sequence shown here is derived from an EMBL/GenBank/DDBJ whole genome shotgun (WGS) entry which is preliminary data.</text>
</comment>
<dbReference type="SUPFAM" id="SSF50965">
    <property type="entry name" value="Galactose oxidase, central domain"/>
    <property type="match status" value="1"/>
</dbReference>
<dbReference type="InterPro" id="IPR011043">
    <property type="entry name" value="Gal_Oxase/kelch_b-propeller"/>
</dbReference>
<dbReference type="OrthoDB" id="10250130at2759"/>
<dbReference type="SMR" id="A0A482WMU1"/>
<dbReference type="PANTHER" id="PTHR46461">
    <property type="entry name" value="KELCH DOMAIN-CONTAINING PROTEIN 3"/>
    <property type="match status" value="1"/>
</dbReference>
<keyword evidence="2" id="KW-1185">Reference proteome</keyword>
<evidence type="ECO:0008006" key="3">
    <source>
        <dbReference type="Google" id="ProtNLM"/>
    </source>
</evidence>
<dbReference type="EMBL" id="QKKF02030297">
    <property type="protein sequence ID" value="RZF34824.1"/>
    <property type="molecule type" value="Genomic_DNA"/>
</dbReference>
<name>A0A482WMU1_LAOST</name>
<evidence type="ECO:0000313" key="1">
    <source>
        <dbReference type="EMBL" id="RZF34824.1"/>
    </source>
</evidence>
<dbReference type="Gene3D" id="2.120.10.80">
    <property type="entry name" value="Kelch-type beta propeller"/>
    <property type="match status" value="2"/>
</dbReference>
<dbReference type="GO" id="GO:0003682">
    <property type="term" value="F:chromatin binding"/>
    <property type="evidence" value="ECO:0007669"/>
    <property type="project" value="InterPro"/>
</dbReference>
<dbReference type="Pfam" id="PF07646">
    <property type="entry name" value="Kelch_2"/>
    <property type="match status" value="1"/>
</dbReference>
<dbReference type="Pfam" id="PF24681">
    <property type="entry name" value="Kelch_KLHDC2_KLHL20_DRC7"/>
    <property type="match status" value="1"/>
</dbReference>
<dbReference type="InParanoid" id="A0A482WMU1"/>
<proteinExistence type="predicted"/>
<dbReference type="InterPro" id="IPR052637">
    <property type="entry name" value="KLHDC3-like"/>
</dbReference>
<dbReference type="GO" id="GO:0005737">
    <property type="term" value="C:cytoplasm"/>
    <property type="evidence" value="ECO:0007669"/>
    <property type="project" value="TreeGrafter"/>
</dbReference>
<dbReference type="AlphaFoldDB" id="A0A482WMU1"/>
<dbReference type="InterPro" id="IPR015915">
    <property type="entry name" value="Kelch-typ_b-propeller"/>
</dbReference>
<gene>
    <name evidence="1" type="ORF">LSTR_LSTR011211</name>
</gene>
<protein>
    <recommendedName>
        <fullName evidence="3">Kelch domain-containing protein 3</fullName>
    </recommendedName>
</protein>